<name>A0ABR3G6J8_9PEZI</name>
<gene>
    <name evidence="2" type="ORF">Q9L58_009546</name>
</gene>
<feature type="region of interest" description="Disordered" evidence="1">
    <location>
        <begin position="151"/>
        <end position="236"/>
    </location>
</feature>
<sequence length="386" mass="44350">MFFASPHHEFSTESFASSSPPLFLPVTPPDHHSPPTTSIQVDLKGSWQKYTTWRSLSNLLGLSIKRLKELSKELASSHDIDFLAPAMFLQDRAVFCRGIKCWLSKVLSPAEIRTVFSHKDAPVGVYCLVRNCRKKFRAKFRATIDYQSRARPQQQNLEKGYEKEQGSDAEVFGPMELDGGEEEAVEEWLNSNTFEPSEVDDDEEEGEEVKQKSYAKPFEPSEVDNEDDDEGPSIDEDMSLSTQYVSLLCQFEDQPAYESLADVCPSTQSFSLLPEEEERGNLDVIDMRPSTQYVSLLSQFEDKQDVENLDEAEMCLDTHYISLLSQLKTEAIPEDNSAKILWELNTLRQEFSTYKQTADRELKSLQRRVETFQRHSQYPPRPDLRW</sequence>
<reference evidence="2 3" key="1">
    <citation type="submission" date="2024-02" db="EMBL/GenBank/DDBJ databases">
        <title>Discinaceae phylogenomics.</title>
        <authorList>
            <person name="Dirks A.C."/>
            <person name="James T.Y."/>
        </authorList>
    </citation>
    <scope>NUCLEOTIDE SEQUENCE [LARGE SCALE GENOMIC DNA]</scope>
    <source>
        <strain evidence="2 3">ACD0624</strain>
    </source>
</reference>
<keyword evidence="3" id="KW-1185">Reference proteome</keyword>
<proteinExistence type="predicted"/>
<comment type="caution">
    <text evidence="2">The sequence shown here is derived from an EMBL/GenBank/DDBJ whole genome shotgun (WGS) entry which is preliminary data.</text>
</comment>
<organism evidence="2 3">
    <name type="scientific">Discina gigas</name>
    <dbReference type="NCBI Taxonomy" id="1032678"/>
    <lineage>
        <taxon>Eukaryota</taxon>
        <taxon>Fungi</taxon>
        <taxon>Dikarya</taxon>
        <taxon>Ascomycota</taxon>
        <taxon>Pezizomycotina</taxon>
        <taxon>Pezizomycetes</taxon>
        <taxon>Pezizales</taxon>
        <taxon>Discinaceae</taxon>
        <taxon>Discina</taxon>
    </lineage>
</organism>
<evidence type="ECO:0000313" key="2">
    <source>
        <dbReference type="EMBL" id="KAL0631588.1"/>
    </source>
</evidence>
<evidence type="ECO:0000313" key="3">
    <source>
        <dbReference type="Proteomes" id="UP001447188"/>
    </source>
</evidence>
<dbReference type="EMBL" id="JBBBZM010000232">
    <property type="protein sequence ID" value="KAL0631588.1"/>
    <property type="molecule type" value="Genomic_DNA"/>
</dbReference>
<accession>A0ABR3G6J8</accession>
<evidence type="ECO:0000256" key="1">
    <source>
        <dbReference type="SAM" id="MobiDB-lite"/>
    </source>
</evidence>
<feature type="compositionally biased region" description="Acidic residues" evidence="1">
    <location>
        <begin position="197"/>
        <end position="207"/>
    </location>
</feature>
<dbReference type="Proteomes" id="UP001447188">
    <property type="component" value="Unassembled WGS sequence"/>
</dbReference>
<feature type="compositionally biased region" description="Acidic residues" evidence="1">
    <location>
        <begin position="221"/>
        <end position="236"/>
    </location>
</feature>
<protein>
    <submittedName>
        <fullName evidence="2">Uncharacterized protein</fullName>
    </submittedName>
</protein>